<keyword evidence="3" id="KW-1185">Reference proteome</keyword>
<name>A0AAD5ZN33_9POAL</name>
<proteinExistence type="predicted"/>
<accession>A0AAD5ZN33</accession>
<dbReference type="InterPro" id="IPR055411">
    <property type="entry name" value="LRR_FXL15/At3g58940/PEG3-like"/>
</dbReference>
<gene>
    <name evidence="2" type="ORF">LUZ61_004629</name>
</gene>
<organism evidence="2 3">
    <name type="scientific">Rhynchospora tenuis</name>
    <dbReference type="NCBI Taxonomy" id="198213"/>
    <lineage>
        <taxon>Eukaryota</taxon>
        <taxon>Viridiplantae</taxon>
        <taxon>Streptophyta</taxon>
        <taxon>Embryophyta</taxon>
        <taxon>Tracheophyta</taxon>
        <taxon>Spermatophyta</taxon>
        <taxon>Magnoliopsida</taxon>
        <taxon>Liliopsida</taxon>
        <taxon>Poales</taxon>
        <taxon>Cyperaceae</taxon>
        <taxon>Cyperoideae</taxon>
        <taxon>Rhynchosporeae</taxon>
        <taxon>Rhynchospora</taxon>
    </lineage>
</organism>
<evidence type="ECO:0000313" key="2">
    <source>
        <dbReference type="EMBL" id="KAJ3700924.1"/>
    </source>
</evidence>
<dbReference type="EMBL" id="JAMRDG010000001">
    <property type="protein sequence ID" value="KAJ3700924.1"/>
    <property type="molecule type" value="Genomic_DNA"/>
</dbReference>
<dbReference type="AlphaFoldDB" id="A0AAD5ZN33"/>
<dbReference type="Proteomes" id="UP001210211">
    <property type="component" value="Unassembled WGS sequence"/>
</dbReference>
<dbReference type="InterPro" id="IPR050232">
    <property type="entry name" value="FBL13/AtMIF1-like"/>
</dbReference>
<sequence length="356" mass="40198">MAGVDRISVLPEEIKVSILFRLPSLSPMPSARRLSPAPGVNSGPSSWSSCAGLPYFRLLQDLKLFNVDISLPSNFRGFEQLTDLILYKVYISQQDIQSLINGSKKLRIIQCFLLRDDGAPSLSVTFSCPSLEYICFRFYMNNAEVRIISAPCLEVAHVTAPLWSAPPELVWVGAAALKFLADIAQVSYLSLSPYVLMGLSQVGVPHTLRFHQLRCLELSMILSIDQTMHKVFCSLLRSMLLLEILELTCYESMESGKRLYESDPILPDEYKKVDGYLCLNQTLRRVAISMENLRGLKDLMWSIHFMFLNANVLEVIRITYCNEDPMVKSRILEDLRKVEKASSDAQIVFVNVNDVS</sequence>
<reference evidence="2 3" key="1">
    <citation type="journal article" date="2022" name="Cell">
        <title>Repeat-based holocentromeres influence genome architecture and karyotype evolution.</title>
        <authorList>
            <person name="Hofstatter P.G."/>
            <person name="Thangavel G."/>
            <person name="Lux T."/>
            <person name="Neumann P."/>
            <person name="Vondrak T."/>
            <person name="Novak P."/>
            <person name="Zhang M."/>
            <person name="Costa L."/>
            <person name="Castellani M."/>
            <person name="Scott A."/>
            <person name="Toegelov H."/>
            <person name="Fuchs J."/>
            <person name="Mata-Sucre Y."/>
            <person name="Dias Y."/>
            <person name="Vanzela A.L.L."/>
            <person name="Huettel B."/>
            <person name="Almeida C.C.S."/>
            <person name="Simkova H."/>
            <person name="Souza G."/>
            <person name="Pedrosa-Harand A."/>
            <person name="Macas J."/>
            <person name="Mayer K.F.X."/>
            <person name="Houben A."/>
            <person name="Marques A."/>
        </authorList>
    </citation>
    <scope>NUCLEOTIDE SEQUENCE [LARGE SCALE GENOMIC DNA]</scope>
    <source>
        <strain evidence="2">RhyTen1mFocal</strain>
    </source>
</reference>
<dbReference type="Gene3D" id="3.80.10.10">
    <property type="entry name" value="Ribonuclease Inhibitor"/>
    <property type="match status" value="1"/>
</dbReference>
<protein>
    <recommendedName>
        <fullName evidence="1">F-box/LRR-repeat protein 15/At3g58940/PEG3-like LRR domain-containing protein</fullName>
    </recommendedName>
</protein>
<dbReference type="PANTHER" id="PTHR31900">
    <property type="entry name" value="F-BOX/RNI SUPERFAMILY PROTEIN-RELATED"/>
    <property type="match status" value="1"/>
</dbReference>
<dbReference type="InterPro" id="IPR032675">
    <property type="entry name" value="LRR_dom_sf"/>
</dbReference>
<comment type="caution">
    <text evidence="2">The sequence shown here is derived from an EMBL/GenBank/DDBJ whole genome shotgun (WGS) entry which is preliminary data.</text>
</comment>
<dbReference type="Pfam" id="PF24758">
    <property type="entry name" value="LRR_At5g56370"/>
    <property type="match status" value="1"/>
</dbReference>
<feature type="domain" description="F-box/LRR-repeat protein 15/At3g58940/PEG3-like LRR" evidence="1">
    <location>
        <begin position="61"/>
        <end position="159"/>
    </location>
</feature>
<evidence type="ECO:0000313" key="3">
    <source>
        <dbReference type="Proteomes" id="UP001210211"/>
    </source>
</evidence>
<dbReference type="SUPFAM" id="SSF52047">
    <property type="entry name" value="RNI-like"/>
    <property type="match status" value="1"/>
</dbReference>
<dbReference type="PANTHER" id="PTHR31900:SF30">
    <property type="entry name" value="SUPERFAMILY PROTEIN, PUTATIVE-RELATED"/>
    <property type="match status" value="1"/>
</dbReference>
<evidence type="ECO:0000259" key="1">
    <source>
        <dbReference type="Pfam" id="PF24758"/>
    </source>
</evidence>